<feature type="compositionally biased region" description="Basic and acidic residues" evidence="1">
    <location>
        <begin position="734"/>
        <end position="743"/>
    </location>
</feature>
<dbReference type="HOGENOM" id="CLU_312619_0_0_1"/>
<keyword evidence="3" id="KW-1185">Reference proteome</keyword>
<feature type="region of interest" description="Disordered" evidence="1">
    <location>
        <begin position="814"/>
        <end position="911"/>
    </location>
</feature>
<feature type="compositionally biased region" description="Polar residues" evidence="1">
    <location>
        <begin position="682"/>
        <end position="704"/>
    </location>
</feature>
<evidence type="ECO:0000313" key="2">
    <source>
        <dbReference type="EMBL" id="ABN66609.2"/>
    </source>
</evidence>
<feature type="compositionally biased region" description="Basic and acidic residues" evidence="1">
    <location>
        <begin position="73"/>
        <end position="84"/>
    </location>
</feature>
<dbReference type="Proteomes" id="UP000002258">
    <property type="component" value="Chromosome 4"/>
</dbReference>
<name>A3LUK7_PICST</name>
<dbReference type="RefSeq" id="XP_001384638.2">
    <property type="nucleotide sequence ID" value="XM_001384601.1"/>
</dbReference>
<dbReference type="InParanoid" id="A3LUK7"/>
<dbReference type="OrthoDB" id="2015125at2759"/>
<organism evidence="2 3">
    <name type="scientific">Scheffersomyces stipitis (strain ATCC 58785 / CBS 6054 / NBRC 10063 / NRRL Y-11545)</name>
    <name type="common">Yeast</name>
    <name type="synonym">Pichia stipitis</name>
    <dbReference type="NCBI Taxonomy" id="322104"/>
    <lineage>
        <taxon>Eukaryota</taxon>
        <taxon>Fungi</taxon>
        <taxon>Dikarya</taxon>
        <taxon>Ascomycota</taxon>
        <taxon>Saccharomycotina</taxon>
        <taxon>Pichiomycetes</taxon>
        <taxon>Debaryomycetaceae</taxon>
        <taxon>Scheffersomyces</taxon>
    </lineage>
</organism>
<reference evidence="2 3" key="1">
    <citation type="journal article" date="2007" name="Nat. Biotechnol.">
        <title>Genome sequence of the lignocellulose-bioconverting and xylose-fermenting yeast Pichia stipitis.</title>
        <authorList>
            <person name="Jeffries T.W."/>
            <person name="Grigoriev I.V."/>
            <person name="Grimwood J."/>
            <person name="Laplaza J.M."/>
            <person name="Aerts A."/>
            <person name="Salamov A."/>
            <person name="Schmutz J."/>
            <person name="Lindquist E."/>
            <person name="Dehal P."/>
            <person name="Shapiro H."/>
            <person name="Jin Y.S."/>
            <person name="Passoth V."/>
            <person name="Richardson P.M."/>
        </authorList>
    </citation>
    <scope>NUCLEOTIDE SEQUENCE [LARGE SCALE GENOMIC DNA]</scope>
    <source>
        <strain evidence="3">ATCC 58785 / CBS 6054 / NBRC 10063 / NRRL Y-11545</strain>
    </source>
</reference>
<dbReference type="AlphaFoldDB" id="A3LUK7"/>
<feature type="compositionally biased region" description="Basic and acidic residues" evidence="1">
    <location>
        <begin position="893"/>
        <end position="903"/>
    </location>
</feature>
<feature type="region of interest" description="Disordered" evidence="1">
    <location>
        <begin position="360"/>
        <end position="388"/>
    </location>
</feature>
<evidence type="ECO:0000256" key="1">
    <source>
        <dbReference type="SAM" id="MobiDB-lite"/>
    </source>
</evidence>
<gene>
    <name evidence="2" type="ORF">PICST_67712</name>
</gene>
<feature type="compositionally biased region" description="Polar residues" evidence="1">
    <location>
        <begin position="881"/>
        <end position="892"/>
    </location>
</feature>
<feature type="compositionally biased region" description="Acidic residues" evidence="1">
    <location>
        <begin position="100"/>
        <end position="109"/>
    </location>
</feature>
<protein>
    <submittedName>
        <fullName evidence="2">Uncharacterized protein</fullName>
    </submittedName>
</protein>
<feature type="compositionally biased region" description="Basic residues" evidence="1">
    <location>
        <begin position="371"/>
        <end position="381"/>
    </location>
</feature>
<proteinExistence type="predicted"/>
<dbReference type="KEGG" id="pic:PICST_67712"/>
<accession>A3LUK7</accession>
<dbReference type="GeneID" id="4838836"/>
<evidence type="ECO:0000313" key="3">
    <source>
        <dbReference type="Proteomes" id="UP000002258"/>
    </source>
</evidence>
<sequence length="938" mass="104908">MSSSLAAEVYDKFENEFVDCQSPTEPKALTDESLVPVSKGEFDKKFNEIDERFNEVNKNLTNLINKLNLGEVPNKEPKGKEKADATNAGNGSESQSDSESSSDSDEDSSENINTPISETLERGKGYSTSNSKEEIRRSVWRLIDKYEDQLQKLPELDTSPETIAKYKTTLKRVYTRIPPLKEIILNDFNLKSTSKDTVFLDGHSTANKVYFYKLVAENIASILSENTATAFENEAGNVTLKKIIGYIETHDGNDCSAQIIEYIKKFKKIERLTNTSDIENHLVRITSVTDRQITQFLKTLNSRDAIAYFIYVNNSNESNVKALGRQLNEQYQAFKNDSSKVAAPLRHTFLKMRSDSNFIDMPSNSSDKQLQNKKSHTHGYKKNQNYTESQKNSCSRTCVNSTKLLHDITYEPKGQGTSFRVADGRTVRAIAKDPKVSISNVMVVPEISCNLISVGQLLEQGWTTVLTDDGAYIANSEHMLKVANRKNNLFISKLSAKNNIESLHFFEEEYSTIHNIPAEVAELHGPQDWFYHHLQCSHMAISNLQSLAKMGFIKVVDTEESIRREANEVKATLNAQVAAAQFKLNQEAHDYDTFESVRQENVPSTSAGIHEKSAVMTRGISEARRDPSPTDNCSTDPQPSFSILAKKHPEVYTNVTNKFPWMTNPEHPKPITTTDKTHRESTSTAINSSTLVRGTNVRTPTPVNKQVAPVSGEDIQRDTPSGYKSDSGITSTQREQKADETKYELINEDAPVATLKESQNPASKQIIVKDHNNKSDNANDKHIPAAIEITELNSDTKSSKDTGNVKTKHGIVQPIDNQGESTTIKNEPEMIQAPSNRDVRALKRQRMQEGLTPEPSVKLKRSPNFTPESKTLKTRTKTHPGQKSSVYSVSAKTKTDTEGGDNKRQRKTSPDFSSISTINLMASLIESRSTDVHIAYSH</sequence>
<feature type="compositionally biased region" description="Polar residues" evidence="1">
    <location>
        <begin position="718"/>
        <end position="733"/>
    </location>
</feature>
<dbReference type="EMBL" id="CP000498">
    <property type="protein sequence ID" value="ABN66609.2"/>
    <property type="molecule type" value="Genomic_DNA"/>
</dbReference>
<feature type="region of interest" description="Disordered" evidence="1">
    <location>
        <begin position="659"/>
        <end position="743"/>
    </location>
</feature>
<feature type="compositionally biased region" description="Polar residues" evidence="1">
    <location>
        <begin position="815"/>
        <end position="825"/>
    </location>
</feature>
<feature type="region of interest" description="Disordered" evidence="1">
    <location>
        <begin position="70"/>
        <end position="129"/>
    </location>
</feature>